<proteinExistence type="predicted"/>
<keyword evidence="2" id="KW-1185">Reference proteome</keyword>
<comment type="caution">
    <text evidence="1">The sequence shown here is derived from an EMBL/GenBank/DDBJ whole genome shotgun (WGS) entry which is preliminary data.</text>
</comment>
<accession>A0ABR2RVE6</accession>
<reference evidence="1 2" key="1">
    <citation type="journal article" date="2024" name="G3 (Bethesda)">
        <title>Genome assembly of Hibiscus sabdariffa L. provides insights into metabolisms of medicinal natural products.</title>
        <authorList>
            <person name="Kim T."/>
        </authorList>
    </citation>
    <scope>NUCLEOTIDE SEQUENCE [LARGE SCALE GENOMIC DNA]</scope>
    <source>
        <strain evidence="1">TK-2024</strain>
        <tissue evidence="1">Old leaves</tissue>
    </source>
</reference>
<evidence type="ECO:0000313" key="2">
    <source>
        <dbReference type="Proteomes" id="UP001396334"/>
    </source>
</evidence>
<dbReference type="EMBL" id="JBBPBN010000020">
    <property type="protein sequence ID" value="KAK9016672.1"/>
    <property type="molecule type" value="Genomic_DNA"/>
</dbReference>
<dbReference type="Proteomes" id="UP001396334">
    <property type="component" value="Unassembled WGS sequence"/>
</dbReference>
<protein>
    <submittedName>
        <fullName evidence="1">Uncharacterized protein</fullName>
    </submittedName>
</protein>
<organism evidence="1 2">
    <name type="scientific">Hibiscus sabdariffa</name>
    <name type="common">roselle</name>
    <dbReference type="NCBI Taxonomy" id="183260"/>
    <lineage>
        <taxon>Eukaryota</taxon>
        <taxon>Viridiplantae</taxon>
        <taxon>Streptophyta</taxon>
        <taxon>Embryophyta</taxon>
        <taxon>Tracheophyta</taxon>
        <taxon>Spermatophyta</taxon>
        <taxon>Magnoliopsida</taxon>
        <taxon>eudicotyledons</taxon>
        <taxon>Gunneridae</taxon>
        <taxon>Pentapetalae</taxon>
        <taxon>rosids</taxon>
        <taxon>malvids</taxon>
        <taxon>Malvales</taxon>
        <taxon>Malvaceae</taxon>
        <taxon>Malvoideae</taxon>
        <taxon>Hibiscus</taxon>
    </lineage>
</organism>
<evidence type="ECO:0000313" key="1">
    <source>
        <dbReference type="EMBL" id="KAK9016672.1"/>
    </source>
</evidence>
<gene>
    <name evidence="1" type="ORF">V6N11_079167</name>
</gene>
<sequence length="114" mass="12514">MSNAYKVHKRKPYPEQHMVAVSTGPAIASAMETTNVERPIISQANPDGENNMKPTSPFQMVTLREMSNNITDNKNIAKIAPSSIVSGWNNGSQLSSIHWSSPDINVSMSNEWGN</sequence>
<name>A0ABR2RVE6_9ROSI</name>